<dbReference type="GO" id="GO:0005524">
    <property type="term" value="F:ATP binding"/>
    <property type="evidence" value="ECO:0007669"/>
    <property type="project" value="UniProtKB-UniRule"/>
</dbReference>
<evidence type="ECO:0000256" key="7">
    <source>
        <dbReference type="ARBA" id="ARBA00022755"/>
    </source>
</evidence>
<dbReference type="SUPFAM" id="SSF52440">
    <property type="entry name" value="PreATP-grasp domain"/>
    <property type="match status" value="1"/>
</dbReference>
<dbReference type="GO" id="GO:0046872">
    <property type="term" value="F:metal ion binding"/>
    <property type="evidence" value="ECO:0007669"/>
    <property type="project" value="InterPro"/>
</dbReference>
<dbReference type="GO" id="GO:0006189">
    <property type="term" value="P:'de novo' IMP biosynthetic process"/>
    <property type="evidence" value="ECO:0007669"/>
    <property type="project" value="UniProtKB-UniRule"/>
</dbReference>
<comment type="cofactor">
    <cofactor evidence="1">
        <name>Mn(2+)</name>
        <dbReference type="ChEBI" id="CHEBI:29035"/>
    </cofactor>
</comment>
<dbReference type="Pfam" id="PF02843">
    <property type="entry name" value="GARS_C"/>
    <property type="match status" value="1"/>
</dbReference>
<dbReference type="InterPro" id="IPR016185">
    <property type="entry name" value="PreATP-grasp_dom_sf"/>
</dbReference>
<dbReference type="EMBL" id="SCFR01000002">
    <property type="protein sequence ID" value="TFF67481.1"/>
    <property type="molecule type" value="Genomic_DNA"/>
</dbReference>
<comment type="catalytic activity">
    <reaction evidence="12">
        <text>5-phospho-beta-D-ribosylamine + glycine + ATP = N(1)-(5-phospho-beta-D-ribosyl)glycinamide + ADP + phosphate + H(+)</text>
        <dbReference type="Rhea" id="RHEA:17453"/>
        <dbReference type="ChEBI" id="CHEBI:15378"/>
        <dbReference type="ChEBI" id="CHEBI:30616"/>
        <dbReference type="ChEBI" id="CHEBI:43474"/>
        <dbReference type="ChEBI" id="CHEBI:57305"/>
        <dbReference type="ChEBI" id="CHEBI:58681"/>
        <dbReference type="ChEBI" id="CHEBI:143788"/>
        <dbReference type="ChEBI" id="CHEBI:456216"/>
        <dbReference type="EC" id="6.3.4.13"/>
    </reaction>
</comment>
<evidence type="ECO:0000256" key="2">
    <source>
        <dbReference type="ARBA" id="ARBA00001946"/>
    </source>
</evidence>
<dbReference type="InterPro" id="IPR020559">
    <property type="entry name" value="PRibGlycinamide_synth_CS"/>
</dbReference>
<evidence type="ECO:0000256" key="1">
    <source>
        <dbReference type="ARBA" id="ARBA00001936"/>
    </source>
</evidence>
<dbReference type="HAMAP" id="MF_00138">
    <property type="entry name" value="GARS"/>
    <property type="match status" value="1"/>
</dbReference>
<evidence type="ECO:0000259" key="14">
    <source>
        <dbReference type="PROSITE" id="PS50975"/>
    </source>
</evidence>
<dbReference type="Gene3D" id="3.40.50.20">
    <property type="match status" value="1"/>
</dbReference>
<dbReference type="PANTHER" id="PTHR43472">
    <property type="entry name" value="PHOSPHORIBOSYLAMINE--GLYCINE LIGASE"/>
    <property type="match status" value="1"/>
</dbReference>
<evidence type="ECO:0000256" key="8">
    <source>
        <dbReference type="ARBA" id="ARBA00022840"/>
    </source>
</evidence>
<dbReference type="InterPro" id="IPR020561">
    <property type="entry name" value="PRibGlycinamid_synth_ATP-grasp"/>
</dbReference>
<dbReference type="Proteomes" id="UP000297454">
    <property type="component" value="Unassembled WGS sequence"/>
</dbReference>
<dbReference type="SUPFAM" id="SSF56059">
    <property type="entry name" value="Glutathione synthetase ATP-binding domain-like"/>
    <property type="match status" value="1"/>
</dbReference>
<dbReference type="FunFam" id="3.90.600.10:FF:000001">
    <property type="entry name" value="Trifunctional purine biosynthetic protein adenosine-3"/>
    <property type="match status" value="1"/>
</dbReference>
<accession>A0A4R9C2W0</accession>
<dbReference type="InterPro" id="IPR011761">
    <property type="entry name" value="ATP-grasp"/>
</dbReference>
<comment type="similarity">
    <text evidence="9 12">Belongs to the GARS family.</text>
</comment>
<dbReference type="UniPathway" id="UPA00074">
    <property type="reaction ID" value="UER00125"/>
</dbReference>
<dbReference type="Gene3D" id="3.30.470.20">
    <property type="entry name" value="ATP-grasp fold, B domain"/>
    <property type="match status" value="1"/>
</dbReference>
<evidence type="ECO:0000256" key="13">
    <source>
        <dbReference type="PROSITE-ProRule" id="PRU00409"/>
    </source>
</evidence>
<evidence type="ECO:0000313" key="15">
    <source>
        <dbReference type="EMBL" id="TFF67481.1"/>
    </source>
</evidence>
<feature type="domain" description="ATP-grasp" evidence="14">
    <location>
        <begin position="103"/>
        <end position="309"/>
    </location>
</feature>
<dbReference type="NCBIfam" id="TIGR00877">
    <property type="entry name" value="purD"/>
    <property type="match status" value="1"/>
</dbReference>
<gene>
    <name evidence="12 15" type="primary">purD</name>
    <name evidence="15" type="ORF">EQF91_00755</name>
</gene>
<evidence type="ECO:0000313" key="16">
    <source>
        <dbReference type="Proteomes" id="UP000297454"/>
    </source>
</evidence>
<protein>
    <recommendedName>
        <fullName evidence="4 12">Phosphoribosylamine--glycine ligase</fullName>
        <ecNumber evidence="4 12">6.3.4.13</ecNumber>
    </recommendedName>
    <alternativeName>
        <fullName evidence="12">GARS</fullName>
    </alternativeName>
    <alternativeName>
        <fullName evidence="10 12">Glycinamide ribonucleotide synthetase</fullName>
    </alternativeName>
    <alternativeName>
        <fullName evidence="11 12">Phosphoribosylglycinamide synthetase</fullName>
    </alternativeName>
</protein>
<dbReference type="InterPro" id="IPR020560">
    <property type="entry name" value="PRibGlycinamide_synth_C-dom"/>
</dbReference>
<dbReference type="InterPro" id="IPR000115">
    <property type="entry name" value="PRibGlycinamide_synth"/>
</dbReference>
<comment type="pathway">
    <text evidence="3 12">Purine metabolism; IMP biosynthesis via de novo pathway; N(1)-(5-phospho-D-ribosyl)glycinamide from 5-phospho-alpha-D-ribose 1-diphosphate: step 2/2.</text>
</comment>
<keyword evidence="6 13" id="KW-0547">Nucleotide-binding</keyword>
<keyword evidence="5 12" id="KW-0436">Ligase</keyword>
<dbReference type="GO" id="GO:0004637">
    <property type="term" value="F:phosphoribosylamine-glycine ligase activity"/>
    <property type="evidence" value="ECO:0007669"/>
    <property type="project" value="UniProtKB-UniRule"/>
</dbReference>
<comment type="caution">
    <text evidence="15">The sequence shown here is derived from an EMBL/GenBank/DDBJ whole genome shotgun (WGS) entry which is preliminary data.</text>
</comment>
<proteinExistence type="inferred from homology"/>
<evidence type="ECO:0000256" key="3">
    <source>
        <dbReference type="ARBA" id="ARBA00005174"/>
    </source>
</evidence>
<organism evidence="15 16">
    <name type="scientific">Helcococcus ovis</name>
    <dbReference type="NCBI Taxonomy" id="72026"/>
    <lineage>
        <taxon>Bacteria</taxon>
        <taxon>Bacillati</taxon>
        <taxon>Bacillota</taxon>
        <taxon>Tissierellia</taxon>
        <taxon>Tissierellales</taxon>
        <taxon>Peptoniphilaceae</taxon>
        <taxon>Helcococcus</taxon>
    </lineage>
</organism>
<keyword evidence="16" id="KW-1185">Reference proteome</keyword>
<sequence length="412" mass="45961">MARVLILGNGGREHAISYKLFNEGHEIFMLGLNPGVAKFGTCIEICENQIAEFCKNNMIDLVFVGPEKYLVDGIVDKLENEGIRVFGPNKRAAILEGSKSFSKNLMKKYNIPTASYEVFEEFETAKEYLKNSNFPIVIKADGIAAGKGVIIAESYETSISDLEEIMINNKFNAAGKKVVIEEFLIGEEFSLMCFVSGNKVYPMKIAQDHKRAFDNDEGLNTGGMGAYLPIKHITEEDVKEAVDNIIIPTANAMILENREFKGVLFAGLMKTKDGIKTIEYNVRFGDPESEIILQSMTSSLYDIANDIIDGNEIDLRWNEESHVGVVLASKGYPEDYKNGYEILGLEKVKSQIFHMGTKDLNGKIVTNGGRVLIVCASAHTLEKAIEKAYKDIEKIECDNLYYRKDIGHLSLK</sequence>
<dbReference type="PROSITE" id="PS00184">
    <property type="entry name" value="GARS"/>
    <property type="match status" value="1"/>
</dbReference>
<comment type="cofactor">
    <cofactor evidence="2">
        <name>Mg(2+)</name>
        <dbReference type="ChEBI" id="CHEBI:18420"/>
    </cofactor>
</comment>
<evidence type="ECO:0000256" key="5">
    <source>
        <dbReference type="ARBA" id="ARBA00022598"/>
    </source>
</evidence>
<keyword evidence="7 12" id="KW-0658">Purine biosynthesis</keyword>
<reference evidence="15 16" key="1">
    <citation type="submission" date="2019-01" db="EMBL/GenBank/DDBJ databases">
        <title>Draft Genome Sequences of Helcococcus ovis Strains Isolated from the Uterus and Vagina of Dairy Cows with Metritis.</title>
        <authorList>
            <person name="Cunha F."/>
            <person name="Jeon S.J."/>
            <person name="Kutzer P."/>
            <person name="Galvao K.N."/>
        </authorList>
    </citation>
    <scope>NUCLEOTIDE SEQUENCE [LARGE SCALE GENOMIC DNA]</scope>
    <source>
        <strain evidence="15 16">KG-37</strain>
    </source>
</reference>
<evidence type="ECO:0000256" key="9">
    <source>
        <dbReference type="ARBA" id="ARBA00038345"/>
    </source>
</evidence>
<dbReference type="InterPro" id="IPR011054">
    <property type="entry name" value="Rudment_hybrid_motif"/>
</dbReference>
<dbReference type="Gene3D" id="3.30.1490.20">
    <property type="entry name" value="ATP-grasp fold, A domain"/>
    <property type="match status" value="1"/>
</dbReference>
<dbReference type="AlphaFoldDB" id="A0A4R9C2W0"/>
<evidence type="ECO:0000256" key="11">
    <source>
        <dbReference type="ARBA" id="ARBA00042864"/>
    </source>
</evidence>
<dbReference type="SUPFAM" id="SSF51246">
    <property type="entry name" value="Rudiment single hybrid motif"/>
    <property type="match status" value="1"/>
</dbReference>
<evidence type="ECO:0000256" key="6">
    <source>
        <dbReference type="ARBA" id="ARBA00022741"/>
    </source>
</evidence>
<dbReference type="GO" id="GO:0009113">
    <property type="term" value="P:purine nucleobase biosynthetic process"/>
    <property type="evidence" value="ECO:0007669"/>
    <property type="project" value="InterPro"/>
</dbReference>
<evidence type="ECO:0000256" key="12">
    <source>
        <dbReference type="HAMAP-Rule" id="MF_00138"/>
    </source>
</evidence>
<dbReference type="PANTHER" id="PTHR43472:SF1">
    <property type="entry name" value="PHOSPHORIBOSYLAMINE--GLYCINE LIGASE, CHLOROPLASTIC"/>
    <property type="match status" value="1"/>
</dbReference>
<dbReference type="Gene3D" id="3.90.600.10">
    <property type="entry name" value="Phosphoribosylglycinamide synthetase, C-terminal domain"/>
    <property type="match status" value="1"/>
</dbReference>
<dbReference type="InterPro" id="IPR020562">
    <property type="entry name" value="PRibGlycinamide_synth_N"/>
</dbReference>
<dbReference type="InterPro" id="IPR013815">
    <property type="entry name" value="ATP_grasp_subdomain_1"/>
</dbReference>
<dbReference type="PROSITE" id="PS50975">
    <property type="entry name" value="ATP_GRASP"/>
    <property type="match status" value="1"/>
</dbReference>
<dbReference type="InterPro" id="IPR037123">
    <property type="entry name" value="PRibGlycinamide_synth_C_sf"/>
</dbReference>
<keyword evidence="8 13" id="KW-0067">ATP-binding</keyword>
<dbReference type="EC" id="6.3.4.13" evidence="4 12"/>
<evidence type="ECO:0000256" key="10">
    <source>
        <dbReference type="ARBA" id="ARBA00042242"/>
    </source>
</evidence>
<name>A0A4R9C2W0_9FIRM</name>
<evidence type="ECO:0000256" key="4">
    <source>
        <dbReference type="ARBA" id="ARBA00013255"/>
    </source>
</evidence>
<dbReference type="Pfam" id="PF01071">
    <property type="entry name" value="GARS_A"/>
    <property type="match status" value="1"/>
</dbReference>
<dbReference type="SMART" id="SM01209">
    <property type="entry name" value="GARS_A"/>
    <property type="match status" value="1"/>
</dbReference>
<dbReference type="RefSeq" id="WP_134744287.1">
    <property type="nucleotide sequence ID" value="NZ_CP119762.1"/>
</dbReference>
<dbReference type="Pfam" id="PF02844">
    <property type="entry name" value="GARS_N"/>
    <property type="match status" value="1"/>
</dbReference>
<dbReference type="SMART" id="SM01210">
    <property type="entry name" value="GARS_C"/>
    <property type="match status" value="1"/>
</dbReference>